<dbReference type="InterPro" id="IPR011042">
    <property type="entry name" value="6-blade_b-propeller_TolB-like"/>
</dbReference>
<comment type="caution">
    <text evidence="1">The sequence shown here is derived from an EMBL/GenBank/DDBJ whole genome shotgun (WGS) entry which is preliminary data.</text>
</comment>
<accession>A0A6S7JKY3</accession>
<keyword evidence="2" id="KW-1185">Reference proteome</keyword>
<evidence type="ECO:0000313" key="1">
    <source>
        <dbReference type="EMBL" id="CAB4031907.1"/>
    </source>
</evidence>
<dbReference type="Proteomes" id="UP001152795">
    <property type="component" value="Unassembled WGS sequence"/>
</dbReference>
<dbReference type="Gene3D" id="2.120.10.30">
    <property type="entry name" value="TolB, C-terminal domain"/>
    <property type="match status" value="1"/>
</dbReference>
<organism evidence="1 2">
    <name type="scientific">Paramuricea clavata</name>
    <name type="common">Red gorgonian</name>
    <name type="synonym">Violescent sea-whip</name>
    <dbReference type="NCBI Taxonomy" id="317549"/>
    <lineage>
        <taxon>Eukaryota</taxon>
        <taxon>Metazoa</taxon>
        <taxon>Cnidaria</taxon>
        <taxon>Anthozoa</taxon>
        <taxon>Octocorallia</taxon>
        <taxon>Malacalcyonacea</taxon>
        <taxon>Plexauridae</taxon>
        <taxon>Paramuricea</taxon>
    </lineage>
</organism>
<evidence type="ECO:0000313" key="2">
    <source>
        <dbReference type="Proteomes" id="UP001152795"/>
    </source>
</evidence>
<gene>
    <name evidence="1" type="ORF">PACLA_8A062717</name>
</gene>
<reference evidence="1" key="1">
    <citation type="submission" date="2020-04" db="EMBL/GenBank/DDBJ databases">
        <authorList>
            <person name="Alioto T."/>
            <person name="Alioto T."/>
            <person name="Gomez Garrido J."/>
        </authorList>
    </citation>
    <scope>NUCLEOTIDE SEQUENCE</scope>
    <source>
        <strain evidence="1">A484AB</strain>
    </source>
</reference>
<proteinExistence type="predicted"/>
<dbReference type="AlphaFoldDB" id="A0A6S7JKY3"/>
<sequence length="114" mass="13100">MEEKTISTATRQNSWYATLTLDCLKRRVYLIFGSGNMNSMDYDGGNKIKIISDASIYSFVLGIIENTLYFRERHSPAICKMNATNWTISRKVRVTIPAWKRIVVTDRSMQPEGN</sequence>
<name>A0A6S7JKY3_PARCT</name>
<protein>
    <submittedName>
        <fullName evidence="1">Uncharacterized protein</fullName>
    </submittedName>
</protein>
<dbReference type="EMBL" id="CACRXK020017976">
    <property type="protein sequence ID" value="CAB4031907.1"/>
    <property type="molecule type" value="Genomic_DNA"/>
</dbReference>